<keyword evidence="1" id="KW-1133">Transmembrane helix</keyword>
<dbReference type="AlphaFoldDB" id="A0A1U7CIT6"/>
<dbReference type="EMBL" id="CP019082">
    <property type="protein sequence ID" value="APW58793.1"/>
    <property type="molecule type" value="Genomic_DNA"/>
</dbReference>
<reference evidence="3" key="1">
    <citation type="submission" date="2016-12" db="EMBL/GenBank/DDBJ databases">
        <title>Comparative genomics of four Isosphaeraceae planctomycetes: a common pool of plasmids and glycoside hydrolase genes.</title>
        <authorList>
            <person name="Ivanova A."/>
        </authorList>
    </citation>
    <scope>NUCLEOTIDE SEQUENCE [LARGE SCALE GENOMIC DNA]</scope>
    <source>
        <strain evidence="3">PX4</strain>
    </source>
</reference>
<evidence type="ECO:0008006" key="4">
    <source>
        <dbReference type="Google" id="ProtNLM"/>
    </source>
</evidence>
<keyword evidence="3" id="KW-1185">Reference proteome</keyword>
<dbReference type="Proteomes" id="UP000186309">
    <property type="component" value="Chromosome"/>
</dbReference>
<evidence type="ECO:0000313" key="3">
    <source>
        <dbReference type="Proteomes" id="UP000186309"/>
    </source>
</evidence>
<proteinExistence type="predicted"/>
<accession>A0A1U7CIT6</accession>
<dbReference type="RefSeq" id="WP_076343064.1">
    <property type="nucleotide sequence ID" value="NZ_CP019082.1"/>
</dbReference>
<dbReference type="OrthoDB" id="277944at2"/>
<keyword evidence="1" id="KW-0812">Transmembrane</keyword>
<name>A0A1U7CIT6_9BACT</name>
<dbReference type="KEGG" id="pbor:BSF38_00197"/>
<feature type="transmembrane region" description="Helical" evidence="1">
    <location>
        <begin position="87"/>
        <end position="106"/>
    </location>
</feature>
<protein>
    <recommendedName>
        <fullName evidence="4">Zinc-finger domain-containing protein</fullName>
    </recommendedName>
</protein>
<sequence length="218" mass="23969">MTETRYHELLGRLLDDSLSDPDAEALRDELACNPDRLRDVREHLMLSEFLSQEQAPHRTADAFWEGVRARLGDDSDAPARTSSHRSLVLRAAAVAAMLLAAVGIAWRVSSTPWGRTTAPATGYVAFGSGSGKAMRISLRGEVVCEHCILHESDECRPAVRAHEVGLDGTIHLTDNAVCRDFYRREGCGRTPLPVLAEGIVHSENGRPLLAVTRLEIRH</sequence>
<evidence type="ECO:0000256" key="1">
    <source>
        <dbReference type="SAM" id="Phobius"/>
    </source>
</evidence>
<organism evidence="2 3">
    <name type="scientific">Paludisphaera borealis</name>
    <dbReference type="NCBI Taxonomy" id="1387353"/>
    <lineage>
        <taxon>Bacteria</taxon>
        <taxon>Pseudomonadati</taxon>
        <taxon>Planctomycetota</taxon>
        <taxon>Planctomycetia</taxon>
        <taxon>Isosphaerales</taxon>
        <taxon>Isosphaeraceae</taxon>
        <taxon>Paludisphaera</taxon>
    </lineage>
</organism>
<gene>
    <name evidence="2" type="ORF">BSF38_00197</name>
</gene>
<keyword evidence="1" id="KW-0472">Membrane</keyword>
<evidence type="ECO:0000313" key="2">
    <source>
        <dbReference type="EMBL" id="APW58793.1"/>
    </source>
</evidence>
<dbReference type="STRING" id="1387353.BSF38_00197"/>